<dbReference type="AlphaFoldDB" id="A0AAN7SIF7"/>
<dbReference type="InterPro" id="IPR006578">
    <property type="entry name" value="MADF-dom"/>
</dbReference>
<organism evidence="2 3">
    <name type="scientific">Aquatica leii</name>
    <dbReference type="NCBI Taxonomy" id="1421715"/>
    <lineage>
        <taxon>Eukaryota</taxon>
        <taxon>Metazoa</taxon>
        <taxon>Ecdysozoa</taxon>
        <taxon>Arthropoda</taxon>
        <taxon>Hexapoda</taxon>
        <taxon>Insecta</taxon>
        <taxon>Pterygota</taxon>
        <taxon>Neoptera</taxon>
        <taxon>Endopterygota</taxon>
        <taxon>Coleoptera</taxon>
        <taxon>Polyphaga</taxon>
        <taxon>Elateriformia</taxon>
        <taxon>Elateroidea</taxon>
        <taxon>Lampyridae</taxon>
        <taxon>Luciolinae</taxon>
        <taxon>Aquatica</taxon>
    </lineage>
</organism>
<proteinExistence type="predicted"/>
<sequence>MGDTHVIKFEWTKANIQELITAFEANLCLYDPKHKLYKNKHARADSLLQILDRLNFCENLRSQHNHELTKIKDSCRSLDSSDDVYEPSVSQQGKPRNKDIIEAKDNFSSSESALIVGKEDKPLLKTKKLKYVQQQQQSNEDAIMAKILQALTSFQDESNKRNADGRNEQFGNYVVSELNEINDVELLIDCKNEINNILYKYKKPILQMLTT</sequence>
<reference evidence="3" key="1">
    <citation type="submission" date="2023-01" db="EMBL/GenBank/DDBJ databases">
        <title>Key to firefly adult light organ development and bioluminescence: homeobox transcription factors regulate luciferase expression and transportation to peroxisome.</title>
        <authorList>
            <person name="Fu X."/>
        </authorList>
    </citation>
    <scope>NUCLEOTIDE SEQUENCE [LARGE SCALE GENOMIC DNA]</scope>
</reference>
<name>A0AAN7SIF7_9COLE</name>
<accession>A0AAN7SIF7</accession>
<protein>
    <recommendedName>
        <fullName evidence="1">MADF domain-containing protein</fullName>
    </recommendedName>
</protein>
<feature type="domain" description="MADF" evidence="1">
    <location>
        <begin position="19"/>
        <end position="72"/>
    </location>
</feature>
<evidence type="ECO:0000259" key="1">
    <source>
        <dbReference type="Pfam" id="PF10545"/>
    </source>
</evidence>
<comment type="caution">
    <text evidence="2">The sequence shown here is derived from an EMBL/GenBank/DDBJ whole genome shotgun (WGS) entry which is preliminary data.</text>
</comment>
<dbReference type="PANTHER" id="PTHR21505:SF12">
    <property type="entry name" value="MADF DOMAIN-CONTAINING PROTEIN-RELATED"/>
    <property type="match status" value="1"/>
</dbReference>
<gene>
    <name evidence="2" type="ORF">RN001_006176</name>
</gene>
<dbReference type="Proteomes" id="UP001353858">
    <property type="component" value="Unassembled WGS sequence"/>
</dbReference>
<keyword evidence="3" id="KW-1185">Reference proteome</keyword>
<evidence type="ECO:0000313" key="3">
    <source>
        <dbReference type="Proteomes" id="UP001353858"/>
    </source>
</evidence>
<dbReference type="Pfam" id="PF10545">
    <property type="entry name" value="MADF_DNA_bdg"/>
    <property type="match status" value="1"/>
</dbReference>
<dbReference type="PANTHER" id="PTHR21505">
    <property type="entry name" value="MADF DOMAIN-CONTAINING PROTEIN-RELATED"/>
    <property type="match status" value="1"/>
</dbReference>
<dbReference type="EMBL" id="JARPUR010000002">
    <property type="protein sequence ID" value="KAK4882857.1"/>
    <property type="molecule type" value="Genomic_DNA"/>
</dbReference>
<evidence type="ECO:0000313" key="2">
    <source>
        <dbReference type="EMBL" id="KAK4882857.1"/>
    </source>
</evidence>